<dbReference type="Proteomes" id="UP000050794">
    <property type="component" value="Unassembled WGS sequence"/>
</dbReference>
<dbReference type="PANTHER" id="PTHR11802">
    <property type="entry name" value="SERINE PROTEASE FAMILY S10 SERINE CARBOXYPEPTIDASE"/>
    <property type="match status" value="1"/>
</dbReference>
<keyword evidence="2" id="KW-0121">Carboxypeptidase</keyword>
<keyword evidence="3" id="KW-1185">Reference proteome</keyword>
<dbReference type="GO" id="GO:0004185">
    <property type="term" value="F:serine-type carboxypeptidase activity"/>
    <property type="evidence" value="ECO:0007669"/>
    <property type="project" value="UniProtKB-UniRule"/>
</dbReference>
<sequence>LLYYRGVLGKREIDRLKPCCTVNGVYDNYCDLSQFITVDTAGNSHAKPSTDSVRNECGKLVEEMAFMKIWESGNDVYNTYQDCYSSSSVKKTRQKRNAASYGGVPLTNDYPFINQASRINHMSTDALGTFPCYMDAATANYLNIPEVKKAIHVQDGLPTWSDCNLDLNTNYLQQHNDTTSVFQSIINSKYPIRILIYNGDADAACNFLGDEWFIEKLAKANNMQSTKRQEWNYTHPGGYNPRIAGYLKTFTFSQITVDLLTVKGGSHFVPTDRPGPGLQMIANFVNRKSYSTPITYDINPKPLLPEYAPTPAPSVSRIEANKIYDLPGLTFEVNFNQYSGYLRSSTQGNYLHYWFMESQGNPSSDPVVLWLNGGPGCSSMGGLFNELGPFRPNPDARTLYENVYSWNKAANMLFLETPRGVGFSYQDTDVNKDTTWDDAKTAEESAAALEDFFNVFEQFRSNEFYITGESYAGIYIPTLTDVLIKRIQSGSVKINLVGIAIGNGAFSNIQEVRSNPDFMYFHGIYGKEEWDQLRKCCVGANGNPASICEYERYVKIDRDGSVVAINSSNAVTRECSQLIMQLSYDRIWNTANDAYNLYQDCYRMSPTGAFVPDDRRISSPEQIFNELKRVPRNIRAAYADVVCFMKKAVVDYLNQVHVRDAIHIPTYVPEFKKCSDAVGSNYTQLYNDSTPVFQSILDSKYKLKILIYNGDIDSVCSILEAEWFFEAFTKKNGMVVFSYLFLKILCL</sequence>
<dbReference type="PROSITE" id="PS00560">
    <property type="entry name" value="CARBOXYPEPT_SER_HIS"/>
    <property type="match status" value="1"/>
</dbReference>
<dbReference type="EC" id="3.4.16.-" evidence="2"/>
<evidence type="ECO:0000313" key="3">
    <source>
        <dbReference type="Proteomes" id="UP000050794"/>
    </source>
</evidence>
<dbReference type="InterPro" id="IPR001563">
    <property type="entry name" value="Peptidase_S10"/>
</dbReference>
<comment type="similarity">
    <text evidence="1 2">Belongs to the peptidase S10 family.</text>
</comment>
<dbReference type="GO" id="GO:0006508">
    <property type="term" value="P:proteolysis"/>
    <property type="evidence" value="ECO:0007669"/>
    <property type="project" value="UniProtKB-KW"/>
</dbReference>
<dbReference type="SUPFAM" id="SSF53474">
    <property type="entry name" value="alpha/beta-Hydrolases"/>
    <property type="match status" value="2"/>
</dbReference>
<dbReference type="FunFam" id="3.40.50.1820:FF:000222">
    <property type="entry name" value="Carboxypeptidase"/>
    <property type="match status" value="1"/>
</dbReference>
<keyword evidence="2" id="KW-0645">Protease</keyword>
<reference evidence="4" key="1">
    <citation type="submission" date="2016-06" db="UniProtKB">
        <authorList>
            <consortium name="WormBaseParasite"/>
        </authorList>
    </citation>
    <scope>IDENTIFICATION</scope>
</reference>
<dbReference type="PANTHER" id="PTHR11802:SF480">
    <property type="entry name" value="CARBOXYPEPTIDASE"/>
    <property type="match status" value="1"/>
</dbReference>
<dbReference type="PROSITE" id="PS00131">
    <property type="entry name" value="CARBOXYPEPT_SER_SER"/>
    <property type="match status" value="1"/>
</dbReference>
<accession>A0A183V6M8</accession>
<dbReference type="InterPro" id="IPR033124">
    <property type="entry name" value="Ser_caboxypep_his_AS"/>
</dbReference>
<keyword evidence="2" id="KW-0378">Hydrolase</keyword>
<dbReference type="InterPro" id="IPR029058">
    <property type="entry name" value="AB_hydrolase_fold"/>
</dbReference>
<dbReference type="InterPro" id="IPR018202">
    <property type="entry name" value="Ser_caboxypep_ser_AS"/>
</dbReference>
<dbReference type="Gene3D" id="3.40.50.1820">
    <property type="entry name" value="alpha/beta hydrolase"/>
    <property type="match status" value="2"/>
</dbReference>
<evidence type="ECO:0000256" key="2">
    <source>
        <dbReference type="RuleBase" id="RU361156"/>
    </source>
</evidence>
<organism evidence="3 4">
    <name type="scientific">Toxocara canis</name>
    <name type="common">Canine roundworm</name>
    <dbReference type="NCBI Taxonomy" id="6265"/>
    <lineage>
        <taxon>Eukaryota</taxon>
        <taxon>Metazoa</taxon>
        <taxon>Ecdysozoa</taxon>
        <taxon>Nematoda</taxon>
        <taxon>Chromadorea</taxon>
        <taxon>Rhabditida</taxon>
        <taxon>Spirurina</taxon>
        <taxon>Ascaridomorpha</taxon>
        <taxon>Ascaridoidea</taxon>
        <taxon>Toxocaridae</taxon>
        <taxon>Toxocara</taxon>
    </lineage>
</organism>
<name>A0A183V6M8_TOXCA</name>
<evidence type="ECO:0000313" key="4">
    <source>
        <dbReference type="WBParaSite" id="TCNE_0001639901-mRNA-1"/>
    </source>
</evidence>
<evidence type="ECO:0000256" key="1">
    <source>
        <dbReference type="ARBA" id="ARBA00009431"/>
    </source>
</evidence>
<protein>
    <recommendedName>
        <fullName evidence="2">Carboxypeptidase</fullName>
        <ecNumber evidence="2">3.4.16.-</ecNumber>
    </recommendedName>
</protein>
<dbReference type="PRINTS" id="PR00724">
    <property type="entry name" value="CRBOXYPTASEC"/>
</dbReference>
<dbReference type="WBParaSite" id="TCNE_0001639901-mRNA-1">
    <property type="protein sequence ID" value="TCNE_0001639901-mRNA-1"/>
    <property type="gene ID" value="TCNE_0001639901"/>
</dbReference>
<dbReference type="Pfam" id="PF00450">
    <property type="entry name" value="Peptidase_S10"/>
    <property type="match status" value="2"/>
</dbReference>
<dbReference type="AlphaFoldDB" id="A0A183V6M8"/>
<proteinExistence type="inferred from homology"/>